<name>A0A3T1D915_9BACL</name>
<evidence type="ECO:0000313" key="2">
    <source>
        <dbReference type="Proteomes" id="UP000289856"/>
    </source>
</evidence>
<protein>
    <submittedName>
        <fullName evidence="1">Uncharacterized protein</fullName>
    </submittedName>
</protein>
<accession>A0A3T1D915</accession>
<dbReference type="KEGG" id="cohn:KCTCHS21_40000"/>
<dbReference type="AlphaFoldDB" id="A0A3T1D915"/>
<proteinExistence type="predicted"/>
<dbReference type="EMBL" id="AP019400">
    <property type="protein sequence ID" value="BBI34601.1"/>
    <property type="molecule type" value="Genomic_DNA"/>
</dbReference>
<sequence>MSEHTIQMSESVYDKNEFLVLIKSILLVNGVTEQCGIKVFIPFEEETVLII</sequence>
<evidence type="ECO:0000313" key="1">
    <source>
        <dbReference type="EMBL" id="BBI34601.1"/>
    </source>
</evidence>
<organism evidence="1 2">
    <name type="scientific">Cohnella abietis</name>
    <dbReference type="NCBI Taxonomy" id="2507935"/>
    <lineage>
        <taxon>Bacteria</taxon>
        <taxon>Bacillati</taxon>
        <taxon>Bacillota</taxon>
        <taxon>Bacilli</taxon>
        <taxon>Bacillales</taxon>
        <taxon>Paenibacillaceae</taxon>
        <taxon>Cohnella</taxon>
    </lineage>
</organism>
<reference evidence="1 2" key="1">
    <citation type="submission" date="2019-01" db="EMBL/GenBank/DDBJ databases">
        <title>Complete genome sequence of Cohnella hallensis HS21 isolated from Korean fir (Abies koreana) rhizospheric soil.</title>
        <authorList>
            <person name="Jiang L."/>
            <person name="Kang S.W."/>
            <person name="Kim S."/>
            <person name="Jung J."/>
            <person name="Kim C.Y."/>
            <person name="Kim D.H."/>
            <person name="Kim S.W."/>
            <person name="Lee J."/>
        </authorList>
    </citation>
    <scope>NUCLEOTIDE SEQUENCE [LARGE SCALE GENOMIC DNA]</scope>
    <source>
        <strain evidence="1 2">HS21</strain>
    </source>
</reference>
<keyword evidence="2" id="KW-1185">Reference proteome</keyword>
<gene>
    <name evidence="1" type="ORF">KCTCHS21_40000</name>
</gene>
<dbReference type="Proteomes" id="UP000289856">
    <property type="component" value="Chromosome"/>
</dbReference>